<keyword evidence="2" id="KW-0732">Signal</keyword>
<evidence type="ECO:0000256" key="1">
    <source>
        <dbReference type="SAM" id="MobiDB-lite"/>
    </source>
</evidence>
<dbReference type="AlphaFoldDB" id="A0A1I3Z7I8"/>
<organism evidence="4 5">
    <name type="scientific">Amycolatopsis sacchari</name>
    <dbReference type="NCBI Taxonomy" id="115433"/>
    <lineage>
        <taxon>Bacteria</taxon>
        <taxon>Bacillati</taxon>
        <taxon>Actinomycetota</taxon>
        <taxon>Actinomycetes</taxon>
        <taxon>Pseudonocardiales</taxon>
        <taxon>Pseudonocardiaceae</taxon>
        <taxon>Amycolatopsis</taxon>
    </lineage>
</organism>
<feature type="chain" id="PRO_5039486018" description="DUF6923 domain-containing protein" evidence="2">
    <location>
        <begin position="27"/>
        <end position="388"/>
    </location>
</feature>
<evidence type="ECO:0000313" key="4">
    <source>
        <dbReference type="EMBL" id="SFK40015.1"/>
    </source>
</evidence>
<feature type="domain" description="DUF6923" evidence="3">
    <location>
        <begin position="54"/>
        <end position="253"/>
    </location>
</feature>
<gene>
    <name evidence="4" type="ORF">SAMN05421835_12042</name>
</gene>
<dbReference type="STRING" id="115433.SAMN05421835_12042"/>
<dbReference type="EMBL" id="FORP01000020">
    <property type="protein sequence ID" value="SFK40015.1"/>
    <property type="molecule type" value="Genomic_DNA"/>
</dbReference>
<dbReference type="RefSeq" id="WP_091513084.1">
    <property type="nucleotide sequence ID" value="NZ_CBDRCA010000008.1"/>
</dbReference>
<evidence type="ECO:0000313" key="5">
    <source>
        <dbReference type="Proteomes" id="UP000199025"/>
    </source>
</evidence>
<proteinExistence type="predicted"/>
<protein>
    <recommendedName>
        <fullName evidence="3">DUF6923 domain-containing protein</fullName>
    </recommendedName>
</protein>
<evidence type="ECO:0000256" key="2">
    <source>
        <dbReference type="SAM" id="SignalP"/>
    </source>
</evidence>
<dbReference type="PROSITE" id="PS51257">
    <property type="entry name" value="PROKAR_LIPOPROTEIN"/>
    <property type="match status" value="1"/>
</dbReference>
<keyword evidence="5" id="KW-1185">Reference proteome</keyword>
<feature type="signal peptide" evidence="2">
    <location>
        <begin position="1"/>
        <end position="26"/>
    </location>
</feature>
<feature type="region of interest" description="Disordered" evidence="1">
    <location>
        <begin position="296"/>
        <end position="360"/>
    </location>
</feature>
<feature type="compositionally biased region" description="Pro residues" evidence="1">
    <location>
        <begin position="296"/>
        <end position="349"/>
    </location>
</feature>
<dbReference type="Proteomes" id="UP000199025">
    <property type="component" value="Unassembled WGS sequence"/>
</dbReference>
<dbReference type="SUPFAM" id="SSF63829">
    <property type="entry name" value="Calcium-dependent phosphotriesterase"/>
    <property type="match status" value="1"/>
</dbReference>
<sequence length="388" mass="39548">MSARRISHAVAVTALLAMTSAAPGVAAAGASCVALRVRDFGRPSTVDRSEYPAVATTRLGPVPYRLNALGYLRSRDLAFGVTRDGRVVTVDRRGRTSDLGEPAGLALDGATAGTISGDVWYVKRGAVLSLVDIKPGKLSARSRVVLSPATLAADVDDFVAGPDGDLYGVAAEGAVVSIDPGSGVIRELPGTRLPRASAYGSVVRASDGSLYVTANNVLGRSREYRVVLSGRTVTSVTLLATGTALEGSDAAGCLAALPAPPAPPPPPPPVVTPPPPPPPPVVTPPPPPVVKPPPPPVVTPPPHPVPPRPAAVVSHPPPPPAPSVTPAPSPVPIVRPAPPPPRHPPPPPKKTPDAAPDPLAATKVKRDWALTALILILGGSIVARRIAR</sequence>
<reference evidence="4 5" key="1">
    <citation type="submission" date="2016-10" db="EMBL/GenBank/DDBJ databases">
        <authorList>
            <person name="de Groot N.N."/>
        </authorList>
    </citation>
    <scope>NUCLEOTIDE SEQUENCE [LARGE SCALE GENOMIC DNA]</scope>
    <source>
        <strain evidence="4 5">DSM 44468</strain>
    </source>
</reference>
<dbReference type="PRINTS" id="PR01217">
    <property type="entry name" value="PRICHEXTENSN"/>
</dbReference>
<dbReference type="InterPro" id="IPR054215">
    <property type="entry name" value="DUF6923"/>
</dbReference>
<accession>A0A1I3Z7I8</accession>
<evidence type="ECO:0000259" key="3">
    <source>
        <dbReference type="Pfam" id="PF21959"/>
    </source>
</evidence>
<name>A0A1I3Z7I8_9PSEU</name>
<dbReference type="Pfam" id="PF21959">
    <property type="entry name" value="DUF6923"/>
    <property type="match status" value="1"/>
</dbReference>